<dbReference type="GO" id="GO:0016787">
    <property type="term" value="F:hydrolase activity"/>
    <property type="evidence" value="ECO:0007669"/>
    <property type="project" value="UniProtKB-KW"/>
</dbReference>
<dbReference type="eggNOG" id="COG0491">
    <property type="taxonomic scope" value="Bacteria"/>
</dbReference>
<dbReference type="PANTHER" id="PTHR42978:SF2">
    <property type="entry name" value="102 KBASES UNSTABLE REGION: FROM 1 TO 119443"/>
    <property type="match status" value="1"/>
</dbReference>
<keyword evidence="3" id="KW-0479">Metal-binding</keyword>
<evidence type="ECO:0000256" key="3">
    <source>
        <dbReference type="ARBA" id="ARBA00022723"/>
    </source>
</evidence>
<comment type="similarity">
    <text evidence="2">Belongs to the metallo-beta-lactamase superfamily.</text>
</comment>
<evidence type="ECO:0000256" key="5">
    <source>
        <dbReference type="ARBA" id="ARBA00022833"/>
    </source>
</evidence>
<evidence type="ECO:0000256" key="1">
    <source>
        <dbReference type="ARBA" id="ARBA00001947"/>
    </source>
</evidence>
<dbReference type="GO" id="GO:0046872">
    <property type="term" value="F:metal ion binding"/>
    <property type="evidence" value="ECO:0007669"/>
    <property type="project" value="UniProtKB-KW"/>
</dbReference>
<evidence type="ECO:0000256" key="4">
    <source>
        <dbReference type="ARBA" id="ARBA00022801"/>
    </source>
</evidence>
<dbReference type="InterPro" id="IPR036866">
    <property type="entry name" value="RibonucZ/Hydroxyglut_hydro"/>
</dbReference>
<keyword evidence="4 7" id="KW-0378">Hydrolase</keyword>
<gene>
    <name evidence="7" type="ORF">EBAPG3_011070</name>
</gene>
<dbReference type="SMART" id="SM00849">
    <property type="entry name" value="Lactamase_B"/>
    <property type="match status" value="1"/>
</dbReference>
<evidence type="ECO:0000313" key="7">
    <source>
        <dbReference type="EMBL" id="ARO88276.1"/>
    </source>
</evidence>
<evidence type="ECO:0000256" key="2">
    <source>
        <dbReference type="ARBA" id="ARBA00007749"/>
    </source>
</evidence>
<reference evidence="7 8" key="1">
    <citation type="journal article" date="2015" name="Int. J. Syst. Evol. Microbiol.">
        <title>Nitrosospira lacus sp. nov., a psychrotolerant, ammonia-oxidizing bacterium from sandy lake sediment.</title>
        <authorList>
            <person name="Urakawa H."/>
            <person name="Garcia J.C."/>
            <person name="Nielsen J.L."/>
            <person name="Le V.Q."/>
            <person name="Kozlowski J.A."/>
            <person name="Stein L.Y."/>
            <person name="Lim C.K."/>
            <person name="Pommerening-Roser A."/>
            <person name="Martens-Habbena W."/>
            <person name="Stahl D.A."/>
            <person name="Klotz M.G."/>
        </authorList>
    </citation>
    <scope>NUCLEOTIDE SEQUENCE [LARGE SCALE GENOMIC DNA]</scope>
    <source>
        <strain evidence="7 8">APG3</strain>
    </source>
</reference>
<keyword evidence="8" id="KW-1185">Reference proteome</keyword>
<sequence length="261" mass="29023">MMSHAPKVWPLLTGTIRYEKTISTRNRGHGKFIDAPILAYLIETSNGRILYDAGCDYRKVADPLLRARYFDPMCPLVEAPAMQEAQRIPRYLAQLGLVPSDIDLVFISHLHFDHVGGLCDLPGCEVHIQGDELAAANTGLDDSVFACELAPADQWRVKVGEYPVAPGVHAITSPGHTAGHMSLFIELKKGQPIILCGDAADLCENLSEEIAPGYCWQDNETLALASIRKFKALGRKEDAELWPNHDMDFFRRLPGFPAWRE</sequence>
<feature type="domain" description="Metallo-beta-lactamase" evidence="6">
    <location>
        <begin position="36"/>
        <end position="245"/>
    </location>
</feature>
<accession>A0A1W6SR57</accession>
<dbReference type="CDD" id="cd07729">
    <property type="entry name" value="AHL_lactonase_MBL-fold"/>
    <property type="match status" value="1"/>
</dbReference>
<evidence type="ECO:0000259" key="6">
    <source>
        <dbReference type="SMART" id="SM00849"/>
    </source>
</evidence>
<dbReference type="InterPro" id="IPR051013">
    <property type="entry name" value="MBL_superfamily_lactonases"/>
</dbReference>
<dbReference type="KEGG" id="nlc:EBAPG3_011070"/>
<name>A0A1W6SR57_9PROT</name>
<protein>
    <submittedName>
        <fullName evidence="7">MBL fold metallo-hydrolase</fullName>
    </submittedName>
</protein>
<comment type="cofactor">
    <cofactor evidence="1">
        <name>Zn(2+)</name>
        <dbReference type="ChEBI" id="CHEBI:29105"/>
    </cofactor>
</comment>
<dbReference type="EMBL" id="CP021106">
    <property type="protein sequence ID" value="ARO88276.1"/>
    <property type="molecule type" value="Genomic_DNA"/>
</dbReference>
<dbReference type="PANTHER" id="PTHR42978">
    <property type="entry name" value="QUORUM-QUENCHING LACTONASE YTNP-RELATED-RELATED"/>
    <property type="match status" value="1"/>
</dbReference>
<dbReference type="Gene3D" id="3.60.15.10">
    <property type="entry name" value="Ribonuclease Z/Hydroxyacylglutathione hydrolase-like"/>
    <property type="match status" value="1"/>
</dbReference>
<evidence type="ECO:0000313" key="8">
    <source>
        <dbReference type="Proteomes" id="UP000012179"/>
    </source>
</evidence>
<keyword evidence="5" id="KW-0862">Zinc</keyword>
<proteinExistence type="inferred from homology"/>
<dbReference type="AlphaFoldDB" id="A0A1W6SR57"/>
<organism evidence="7 8">
    <name type="scientific">Nitrosospira lacus</name>
    <dbReference type="NCBI Taxonomy" id="1288494"/>
    <lineage>
        <taxon>Bacteria</taxon>
        <taxon>Pseudomonadati</taxon>
        <taxon>Pseudomonadota</taxon>
        <taxon>Betaproteobacteria</taxon>
        <taxon>Nitrosomonadales</taxon>
        <taxon>Nitrosomonadaceae</taxon>
        <taxon>Nitrosospira</taxon>
    </lineage>
</organism>
<dbReference type="InterPro" id="IPR001279">
    <property type="entry name" value="Metallo-B-lactamas"/>
</dbReference>
<dbReference type="SUPFAM" id="SSF56281">
    <property type="entry name" value="Metallo-hydrolase/oxidoreductase"/>
    <property type="match status" value="1"/>
</dbReference>
<dbReference type="Proteomes" id="UP000012179">
    <property type="component" value="Chromosome"/>
</dbReference>
<dbReference type="Pfam" id="PF00753">
    <property type="entry name" value="Lactamase_B"/>
    <property type="match status" value="1"/>
</dbReference>
<dbReference type="RefSeq" id="WP_004176051.1">
    <property type="nucleotide sequence ID" value="NZ_CP021106.3"/>
</dbReference>